<dbReference type="PROSITE" id="PS01124">
    <property type="entry name" value="HTH_ARAC_FAMILY_2"/>
    <property type="match status" value="1"/>
</dbReference>
<keyword evidence="3" id="KW-0804">Transcription</keyword>
<dbReference type="SUPFAM" id="SSF46689">
    <property type="entry name" value="Homeodomain-like"/>
    <property type="match status" value="2"/>
</dbReference>
<name>A0ABQ2NZR8_9BACI</name>
<protein>
    <recommendedName>
        <fullName evidence="4">HTH araC/xylS-type domain-containing protein</fullName>
    </recommendedName>
</protein>
<dbReference type="RefSeq" id="WP_188736359.1">
    <property type="nucleotide sequence ID" value="NZ_BMLW01000012.1"/>
</dbReference>
<keyword evidence="2" id="KW-0238">DNA-binding</keyword>
<dbReference type="PANTHER" id="PTHR43280:SF2">
    <property type="entry name" value="HTH-TYPE TRANSCRIPTIONAL REGULATOR EXSA"/>
    <property type="match status" value="1"/>
</dbReference>
<dbReference type="EMBL" id="BMLW01000012">
    <property type="protein sequence ID" value="GGP14618.1"/>
    <property type="molecule type" value="Genomic_DNA"/>
</dbReference>
<evidence type="ECO:0000313" key="6">
    <source>
        <dbReference type="Proteomes" id="UP000641206"/>
    </source>
</evidence>
<dbReference type="Pfam" id="PF12833">
    <property type="entry name" value="HTH_18"/>
    <property type="match status" value="1"/>
</dbReference>
<accession>A0ABQ2NZR8</accession>
<comment type="caution">
    <text evidence="5">The sequence shown here is derived from an EMBL/GenBank/DDBJ whole genome shotgun (WGS) entry which is preliminary data.</text>
</comment>
<reference evidence="6" key="1">
    <citation type="journal article" date="2019" name="Int. J. Syst. Evol. Microbiol.">
        <title>The Global Catalogue of Microorganisms (GCM) 10K type strain sequencing project: providing services to taxonomists for standard genome sequencing and annotation.</title>
        <authorList>
            <consortium name="The Broad Institute Genomics Platform"/>
            <consortium name="The Broad Institute Genome Sequencing Center for Infectious Disease"/>
            <person name="Wu L."/>
            <person name="Ma J."/>
        </authorList>
    </citation>
    <scope>NUCLEOTIDE SEQUENCE [LARGE SCALE GENOMIC DNA]</scope>
    <source>
        <strain evidence="6">CGMCC 1.7693</strain>
    </source>
</reference>
<dbReference type="SMART" id="SM00342">
    <property type="entry name" value="HTH_ARAC"/>
    <property type="match status" value="1"/>
</dbReference>
<dbReference type="PROSITE" id="PS00041">
    <property type="entry name" value="HTH_ARAC_FAMILY_1"/>
    <property type="match status" value="1"/>
</dbReference>
<feature type="domain" description="HTH araC/xylS-type" evidence="4">
    <location>
        <begin position="182"/>
        <end position="280"/>
    </location>
</feature>
<dbReference type="Proteomes" id="UP000641206">
    <property type="component" value="Unassembled WGS sequence"/>
</dbReference>
<dbReference type="InterPro" id="IPR009057">
    <property type="entry name" value="Homeodomain-like_sf"/>
</dbReference>
<keyword evidence="1" id="KW-0805">Transcription regulation</keyword>
<proteinExistence type="predicted"/>
<evidence type="ECO:0000256" key="3">
    <source>
        <dbReference type="ARBA" id="ARBA00023163"/>
    </source>
</evidence>
<gene>
    <name evidence="5" type="ORF">GCM10011346_39290</name>
</gene>
<evidence type="ECO:0000259" key="4">
    <source>
        <dbReference type="PROSITE" id="PS01124"/>
    </source>
</evidence>
<evidence type="ECO:0000313" key="5">
    <source>
        <dbReference type="EMBL" id="GGP14618.1"/>
    </source>
</evidence>
<evidence type="ECO:0000256" key="1">
    <source>
        <dbReference type="ARBA" id="ARBA00023015"/>
    </source>
</evidence>
<dbReference type="PANTHER" id="PTHR43280">
    <property type="entry name" value="ARAC-FAMILY TRANSCRIPTIONAL REGULATOR"/>
    <property type="match status" value="1"/>
</dbReference>
<evidence type="ECO:0000256" key="2">
    <source>
        <dbReference type="ARBA" id="ARBA00023125"/>
    </source>
</evidence>
<dbReference type="InterPro" id="IPR018062">
    <property type="entry name" value="HTH_AraC-typ_CS"/>
</dbReference>
<keyword evidence="6" id="KW-1185">Reference proteome</keyword>
<sequence length="290" mass="34289">MNQTRSRNFILHAKSPQFYWEGTGQLSIKTFSNGKAYYKTNRGFFAVENDRYLLLNKGAYTINIDQAVSVESFCIFFKDDFANNIFQALKKSNNQLLTDPFKNADSIEFIDKTYLKNDKLSSLLNIFKQNLPFLDKNTIGYEEYFHQIMQVILNEHFKVNKEIELLHAVRRSTREELYRRICIAHDYIRSCFAKQIKLDDIAKISCLSPNHLLRSYTQIYGKTPHQHITYFRINKAKELLRDERNTMTDITFEIGLQNPVSFSKLFKQYVGISPQEFRKKVILDKKHLQY</sequence>
<dbReference type="InterPro" id="IPR018060">
    <property type="entry name" value="HTH_AraC"/>
</dbReference>
<dbReference type="Gene3D" id="1.10.10.60">
    <property type="entry name" value="Homeodomain-like"/>
    <property type="match status" value="2"/>
</dbReference>
<organism evidence="5 6">
    <name type="scientific">Oceanobacillus neutriphilus</name>
    <dbReference type="NCBI Taxonomy" id="531815"/>
    <lineage>
        <taxon>Bacteria</taxon>
        <taxon>Bacillati</taxon>
        <taxon>Bacillota</taxon>
        <taxon>Bacilli</taxon>
        <taxon>Bacillales</taxon>
        <taxon>Bacillaceae</taxon>
        <taxon>Oceanobacillus</taxon>
    </lineage>
</organism>